<dbReference type="Pfam" id="PF01068">
    <property type="entry name" value="DNA_ligase_A_M"/>
    <property type="match status" value="1"/>
</dbReference>
<dbReference type="SUPFAM" id="SSF50249">
    <property type="entry name" value="Nucleic acid-binding proteins"/>
    <property type="match status" value="1"/>
</dbReference>
<dbReference type="GO" id="GO:0003910">
    <property type="term" value="F:DNA ligase (ATP) activity"/>
    <property type="evidence" value="ECO:0007669"/>
    <property type="project" value="UniProtKB-EC"/>
</dbReference>
<evidence type="ECO:0000256" key="9">
    <source>
        <dbReference type="ARBA" id="ARBA00022763"/>
    </source>
</evidence>
<dbReference type="GO" id="GO:0006281">
    <property type="term" value="P:DNA repair"/>
    <property type="evidence" value="ECO:0007669"/>
    <property type="project" value="UniProtKB-KW"/>
</dbReference>
<dbReference type="NCBIfam" id="TIGR02776">
    <property type="entry name" value="NHEJ_ligase_prk"/>
    <property type="match status" value="1"/>
</dbReference>
<evidence type="ECO:0000256" key="15">
    <source>
        <dbReference type="ARBA" id="ARBA00023172"/>
    </source>
</evidence>
<dbReference type="Pfam" id="PF13298">
    <property type="entry name" value="LigD_N"/>
    <property type="match status" value="1"/>
</dbReference>
<keyword evidence="11" id="KW-0269">Exonuclease</keyword>
<gene>
    <name evidence="23" type="primary">ligD</name>
    <name evidence="23" type="ORF">CSC94_09110</name>
</gene>
<keyword evidence="14" id="KW-0238">DNA-binding</keyword>
<dbReference type="InterPro" id="IPR012309">
    <property type="entry name" value="DNA_ligase_ATP-dep_C"/>
</dbReference>
<keyword evidence="9" id="KW-0227">DNA damage</keyword>
<evidence type="ECO:0000256" key="16">
    <source>
        <dbReference type="ARBA" id="ARBA00023204"/>
    </source>
</evidence>
<feature type="region of interest" description="Disordered" evidence="21">
    <location>
        <begin position="190"/>
        <end position="210"/>
    </location>
</feature>
<dbReference type="InterPro" id="IPR014145">
    <property type="entry name" value="LigD_pol_dom"/>
</dbReference>
<dbReference type="EC" id="6.5.1.1" evidence="2"/>
<dbReference type="InterPro" id="IPR014143">
    <property type="entry name" value="NHEJ_ligase_prk"/>
</dbReference>
<dbReference type="PANTHER" id="PTHR42705">
    <property type="entry name" value="BIFUNCTIONAL NON-HOMOLOGOUS END JOINING PROTEIN LIGD"/>
    <property type="match status" value="1"/>
</dbReference>
<evidence type="ECO:0000256" key="20">
    <source>
        <dbReference type="ARBA" id="ARBA00034003"/>
    </source>
</evidence>
<dbReference type="CDD" id="cd04862">
    <property type="entry name" value="PaeLigD_Pol_like"/>
    <property type="match status" value="1"/>
</dbReference>
<keyword evidence="3 23" id="KW-0436">Ligase</keyword>
<evidence type="ECO:0000256" key="10">
    <source>
        <dbReference type="ARBA" id="ARBA00022801"/>
    </source>
</evidence>
<evidence type="ECO:0000256" key="7">
    <source>
        <dbReference type="ARBA" id="ARBA00022723"/>
    </source>
</evidence>
<dbReference type="OrthoDB" id="9802472at2"/>
<dbReference type="InterPro" id="IPR014146">
    <property type="entry name" value="LigD_ligase_dom"/>
</dbReference>
<evidence type="ECO:0000256" key="6">
    <source>
        <dbReference type="ARBA" id="ARBA00022722"/>
    </source>
</evidence>
<dbReference type="SUPFAM" id="SSF56091">
    <property type="entry name" value="DNA ligase/mRNA capping enzyme, catalytic domain"/>
    <property type="match status" value="1"/>
</dbReference>
<dbReference type="InterPro" id="IPR052171">
    <property type="entry name" value="NHEJ_LigD"/>
</dbReference>
<dbReference type="NCBIfam" id="TIGR02778">
    <property type="entry name" value="ligD_pol"/>
    <property type="match status" value="1"/>
</dbReference>
<dbReference type="InterPro" id="IPR033651">
    <property type="entry name" value="PaeLigD_Pol-like"/>
</dbReference>
<keyword evidence="13" id="KW-0239">DNA-directed DNA polymerase</keyword>
<feature type="domain" description="ATP-dependent DNA ligase family profile" evidence="22">
    <location>
        <begin position="316"/>
        <end position="466"/>
    </location>
</feature>
<keyword evidence="16" id="KW-0234">DNA repair</keyword>
<sequence>MGAARDRLEEYRRRRDFRKSPEPGGASGKKRSGKPVFVVQKHDATRLHYDFRLEWDGVLLSWAVTRGPSLDPAEKRLAVRTEDHPLGYADFEGVIPKDEYGGGAVMIWDQGVWDPLSDPAEGLAGGHLKFTLHGNRMKGNWVLVRMKPKTGESRENWLLIKEKDDFASRGDSLTEAHETSVVSDRTLSDIASGKRGKPVTPGRRGKRKGRLANPAFVEPQLATLVDEVPEGDDWLFEVKFDGYRTLASIGSGGVILYTRSGQDWTDRYAGLPETLGALDCRSALIDGEVITGRDSGSGSGFSRLQDDLKQGRPVRLMAFDLLELDGRDLTGDPIESRKAKLEDLLSPVRGKAVRYSEHVTGHGAHVFRRIADAGGEGVIAKRAGSTYDSTRSRAWLKVKATRRQEFVIGGYSPSSARGRPFASLLLGTMEGEDLVYRGRVGTGFDGETLATLEARLGRRGRKTSPFSRQTEELPSAARWVRPDLVAEIEFSEFTGQGILRHAVFQGLRDDKEASEVTREDKPDRQDDAETAFRGITISHADRVIFSEAGITKGDLAAYCDAAGERLFELAGHRPVSLLRCPSGAGTGCFFQKHAGKGFPREIDAIAIEEAGGGGEDYMVIRQQAGFVAAVQMGTIEFHVWGAKEDRLEQPDRLVFDLDPDEGLGFSAVTDAAIGLRDLLGQLDLPAIPMVTGGKGVHVIAPLRRGADWETVRIFAKTIASHCADRYPDRFTASMSKQKRKGRIFIDWLRNERGATAVAPYSVRNRAGAPVAMPLTWDELGGQTAADGFSIADALKRLSGPCPLIETRASHSISKSVVARLDEMIERGSD</sequence>
<keyword evidence="10" id="KW-0378">Hydrolase</keyword>
<dbReference type="CDD" id="cd07971">
    <property type="entry name" value="OBF_DNA_ligase_LigD"/>
    <property type="match status" value="1"/>
</dbReference>
<feature type="region of interest" description="Disordered" evidence="21">
    <location>
        <begin position="1"/>
        <end position="35"/>
    </location>
</feature>
<dbReference type="Gene3D" id="2.40.50.140">
    <property type="entry name" value="Nucleic acid-binding proteins"/>
    <property type="match status" value="1"/>
</dbReference>
<evidence type="ECO:0000256" key="2">
    <source>
        <dbReference type="ARBA" id="ARBA00012727"/>
    </source>
</evidence>
<evidence type="ECO:0000256" key="1">
    <source>
        <dbReference type="ARBA" id="ARBA00001936"/>
    </source>
</evidence>
<evidence type="ECO:0000256" key="19">
    <source>
        <dbReference type="ARBA" id="ARBA00029943"/>
    </source>
</evidence>
<name>A0A2G1QP00_9HYPH</name>
<keyword evidence="18" id="KW-0511">Multifunctional enzyme</keyword>
<dbReference type="GO" id="GO:0046872">
    <property type="term" value="F:metal ion binding"/>
    <property type="evidence" value="ECO:0007669"/>
    <property type="project" value="UniProtKB-KW"/>
</dbReference>
<evidence type="ECO:0000256" key="8">
    <source>
        <dbReference type="ARBA" id="ARBA00022741"/>
    </source>
</evidence>
<dbReference type="Proteomes" id="UP000221168">
    <property type="component" value="Unassembled WGS sequence"/>
</dbReference>
<evidence type="ECO:0000313" key="24">
    <source>
        <dbReference type="Proteomes" id="UP000221168"/>
    </source>
</evidence>
<evidence type="ECO:0000259" key="22">
    <source>
        <dbReference type="PROSITE" id="PS50160"/>
    </source>
</evidence>
<keyword evidence="6" id="KW-0540">Nuclease</keyword>
<evidence type="ECO:0000256" key="21">
    <source>
        <dbReference type="SAM" id="MobiDB-lite"/>
    </source>
</evidence>
<accession>A0A2G1QP00</accession>
<dbReference type="Gene3D" id="3.30.1490.70">
    <property type="match status" value="1"/>
</dbReference>
<comment type="cofactor">
    <cofactor evidence="1">
        <name>Mn(2+)</name>
        <dbReference type="ChEBI" id="CHEBI:29035"/>
    </cofactor>
</comment>
<comment type="caution">
    <text evidence="23">The sequence shown here is derived from an EMBL/GenBank/DDBJ whole genome shotgun (WGS) entry which is preliminary data.</text>
</comment>
<dbReference type="RefSeq" id="WP_099306028.1">
    <property type="nucleotide sequence ID" value="NZ_PDVP01000004.1"/>
</dbReference>
<evidence type="ECO:0000256" key="14">
    <source>
        <dbReference type="ARBA" id="ARBA00023125"/>
    </source>
</evidence>
<keyword evidence="24" id="KW-1185">Reference proteome</keyword>
<evidence type="ECO:0000256" key="5">
    <source>
        <dbReference type="ARBA" id="ARBA00022695"/>
    </source>
</evidence>
<dbReference type="InterPro" id="IPR012310">
    <property type="entry name" value="DNA_ligase_ATP-dep_cent"/>
</dbReference>
<dbReference type="Pfam" id="PF04679">
    <property type="entry name" value="DNA_ligase_A_C"/>
    <property type="match status" value="1"/>
</dbReference>
<dbReference type="PROSITE" id="PS50160">
    <property type="entry name" value="DNA_LIGASE_A3"/>
    <property type="match status" value="1"/>
</dbReference>
<dbReference type="Gene3D" id="3.90.920.10">
    <property type="entry name" value="DNA primase, PRIM domain"/>
    <property type="match status" value="1"/>
</dbReference>
<dbReference type="GO" id="GO:0006310">
    <property type="term" value="P:DNA recombination"/>
    <property type="evidence" value="ECO:0007669"/>
    <property type="project" value="UniProtKB-KW"/>
</dbReference>
<evidence type="ECO:0000256" key="4">
    <source>
        <dbReference type="ARBA" id="ARBA00022679"/>
    </source>
</evidence>
<keyword evidence="12" id="KW-0067">ATP-binding</keyword>
<organism evidence="23 24">
    <name type="scientific">Zhengella mangrovi</name>
    <dbReference type="NCBI Taxonomy" id="1982044"/>
    <lineage>
        <taxon>Bacteria</taxon>
        <taxon>Pseudomonadati</taxon>
        <taxon>Pseudomonadota</taxon>
        <taxon>Alphaproteobacteria</taxon>
        <taxon>Hyphomicrobiales</taxon>
        <taxon>Notoacmeibacteraceae</taxon>
        <taxon>Zhengella</taxon>
    </lineage>
</organism>
<evidence type="ECO:0000256" key="3">
    <source>
        <dbReference type="ARBA" id="ARBA00022598"/>
    </source>
</evidence>
<dbReference type="PANTHER" id="PTHR42705:SF2">
    <property type="entry name" value="BIFUNCTIONAL NON-HOMOLOGOUS END JOINING PROTEIN LIGD"/>
    <property type="match status" value="1"/>
</dbReference>
<comment type="catalytic activity">
    <reaction evidence="20">
        <text>ATP + (deoxyribonucleotide)n-3'-hydroxyl + 5'-phospho-(deoxyribonucleotide)m = (deoxyribonucleotide)n+m + AMP + diphosphate.</text>
        <dbReference type="EC" id="6.5.1.1"/>
    </reaction>
</comment>
<dbReference type="GO" id="GO:0004527">
    <property type="term" value="F:exonuclease activity"/>
    <property type="evidence" value="ECO:0007669"/>
    <property type="project" value="UniProtKB-KW"/>
</dbReference>
<keyword evidence="15" id="KW-0233">DNA recombination</keyword>
<proteinExistence type="predicted"/>
<reference evidence="23 24" key="1">
    <citation type="submission" date="2017-10" db="EMBL/GenBank/DDBJ databases">
        <title>Sedimentibacterium mangrovi gen. nov., sp. nov., a novel member of family Phyllobacteriacea isolated from mangrove sediment.</title>
        <authorList>
            <person name="Liao H."/>
            <person name="Tian Y."/>
        </authorList>
    </citation>
    <scope>NUCLEOTIDE SEQUENCE [LARGE SCALE GENOMIC DNA]</scope>
    <source>
        <strain evidence="23 24">X9-2-2</strain>
    </source>
</reference>
<dbReference type="EMBL" id="PDVP01000004">
    <property type="protein sequence ID" value="PHP67201.1"/>
    <property type="molecule type" value="Genomic_DNA"/>
</dbReference>
<dbReference type="Gene3D" id="3.30.470.30">
    <property type="entry name" value="DNA ligase/mRNA capping enzyme"/>
    <property type="match status" value="1"/>
</dbReference>
<dbReference type="GO" id="GO:0003887">
    <property type="term" value="F:DNA-directed DNA polymerase activity"/>
    <property type="evidence" value="ECO:0007669"/>
    <property type="project" value="UniProtKB-KW"/>
</dbReference>
<evidence type="ECO:0000256" key="17">
    <source>
        <dbReference type="ARBA" id="ARBA00023211"/>
    </source>
</evidence>
<feature type="compositionally biased region" description="Basic and acidic residues" evidence="21">
    <location>
        <begin position="1"/>
        <end position="21"/>
    </location>
</feature>
<protein>
    <recommendedName>
        <fullName evidence="2">DNA ligase (ATP)</fullName>
        <ecNumber evidence="2">6.5.1.1</ecNumber>
    </recommendedName>
    <alternativeName>
        <fullName evidence="19">NHEJ DNA polymerase</fullName>
    </alternativeName>
</protein>
<evidence type="ECO:0000256" key="12">
    <source>
        <dbReference type="ARBA" id="ARBA00022840"/>
    </source>
</evidence>
<keyword evidence="7" id="KW-0479">Metal-binding</keyword>
<keyword evidence="8" id="KW-0547">Nucleotide-binding</keyword>
<dbReference type="GO" id="GO:0003677">
    <property type="term" value="F:DNA binding"/>
    <property type="evidence" value="ECO:0007669"/>
    <property type="project" value="UniProtKB-KW"/>
</dbReference>
<evidence type="ECO:0000313" key="23">
    <source>
        <dbReference type="EMBL" id="PHP67201.1"/>
    </source>
</evidence>
<dbReference type="AlphaFoldDB" id="A0A2G1QP00"/>
<dbReference type="GO" id="GO:0005524">
    <property type="term" value="F:ATP binding"/>
    <property type="evidence" value="ECO:0007669"/>
    <property type="project" value="UniProtKB-KW"/>
</dbReference>
<dbReference type="Pfam" id="PF21686">
    <property type="entry name" value="LigD_Prim-Pol"/>
    <property type="match status" value="1"/>
</dbReference>
<evidence type="ECO:0000256" key="11">
    <source>
        <dbReference type="ARBA" id="ARBA00022839"/>
    </source>
</evidence>
<dbReference type="InterPro" id="IPR014144">
    <property type="entry name" value="LigD_PE_domain"/>
</dbReference>
<keyword evidence="5" id="KW-0548">Nucleotidyltransferase</keyword>
<keyword evidence="17" id="KW-0464">Manganese</keyword>
<evidence type="ECO:0000256" key="13">
    <source>
        <dbReference type="ARBA" id="ARBA00022932"/>
    </source>
</evidence>
<keyword evidence="4" id="KW-0808">Transferase</keyword>
<dbReference type="InterPro" id="IPR012340">
    <property type="entry name" value="NA-bd_OB-fold"/>
</dbReference>
<evidence type="ECO:0000256" key="18">
    <source>
        <dbReference type="ARBA" id="ARBA00023268"/>
    </source>
</evidence>
<dbReference type="CDD" id="cd07906">
    <property type="entry name" value="Adenylation_DNA_ligase_LigD_LigC"/>
    <property type="match status" value="1"/>
</dbReference>
<dbReference type="NCBIfam" id="TIGR02779">
    <property type="entry name" value="NHEJ_ligase_lig"/>
    <property type="match status" value="1"/>
</dbReference>
<dbReference type="NCBIfam" id="TIGR02777">
    <property type="entry name" value="LigD_PE_dom"/>
    <property type="match status" value="1"/>
</dbReference>